<dbReference type="InterPro" id="IPR040841">
    <property type="entry name" value="Luciferase_dom"/>
</dbReference>
<protein>
    <submittedName>
        <fullName evidence="2">Luciferase family protein</fullName>
    </submittedName>
</protein>
<organism evidence="2 3">
    <name type="scientific">Halorubellus litoreus</name>
    <dbReference type="NCBI Taxonomy" id="755308"/>
    <lineage>
        <taxon>Archaea</taxon>
        <taxon>Methanobacteriati</taxon>
        <taxon>Methanobacteriota</taxon>
        <taxon>Stenosarchaea group</taxon>
        <taxon>Halobacteria</taxon>
        <taxon>Halobacteriales</taxon>
        <taxon>Halorubellaceae</taxon>
        <taxon>Halorubellus</taxon>
    </lineage>
</organism>
<comment type="caution">
    <text evidence="2">The sequence shown here is derived from an EMBL/GenBank/DDBJ whole genome shotgun (WGS) entry which is preliminary data.</text>
</comment>
<evidence type="ECO:0000259" key="1">
    <source>
        <dbReference type="Pfam" id="PF17648"/>
    </source>
</evidence>
<reference evidence="2 3" key="1">
    <citation type="journal article" date="2019" name="Int. J. Syst. Evol. Microbiol.">
        <title>The Global Catalogue of Microorganisms (GCM) 10K type strain sequencing project: providing services to taxonomists for standard genome sequencing and annotation.</title>
        <authorList>
            <consortium name="The Broad Institute Genomics Platform"/>
            <consortium name="The Broad Institute Genome Sequencing Center for Infectious Disease"/>
            <person name="Wu L."/>
            <person name="Ma J."/>
        </authorList>
    </citation>
    <scope>NUCLEOTIDE SEQUENCE [LARGE SCALE GENOMIC DNA]</scope>
    <source>
        <strain evidence="2 3">GX26</strain>
    </source>
</reference>
<gene>
    <name evidence="2" type="ORF">ACFQGB_02975</name>
</gene>
<accession>A0ABD5V8U0</accession>
<sequence>MVRDESAASQLAATTALVAAAVEAWPGVIVREHPFGGTAFFLGTREFGHVHRSGLLDVNYNRSVRDALVAAGRTGRHSVHPDSGWTSYRIRDPSDVDGAVWLLRLSYLATAITLSRTQTGRRALATLDLDAELDALDAPAPVTERYRQRARNLGLAA</sequence>
<dbReference type="Pfam" id="PF17648">
    <property type="entry name" value="Luciferase"/>
    <property type="match status" value="1"/>
</dbReference>
<feature type="domain" description="Luciferase" evidence="1">
    <location>
        <begin position="45"/>
        <end position="106"/>
    </location>
</feature>
<dbReference type="AlphaFoldDB" id="A0ABD5V8U0"/>
<dbReference type="EMBL" id="JBHSXN010000001">
    <property type="protein sequence ID" value="MFC6951817.1"/>
    <property type="molecule type" value="Genomic_DNA"/>
</dbReference>
<name>A0ABD5V8U0_9EURY</name>
<dbReference type="RefSeq" id="WP_336348828.1">
    <property type="nucleotide sequence ID" value="NZ_JAZAQL010000001.1"/>
</dbReference>
<keyword evidence="3" id="KW-1185">Reference proteome</keyword>
<proteinExistence type="predicted"/>
<dbReference type="Proteomes" id="UP001596395">
    <property type="component" value="Unassembled WGS sequence"/>
</dbReference>
<evidence type="ECO:0000313" key="2">
    <source>
        <dbReference type="EMBL" id="MFC6951817.1"/>
    </source>
</evidence>
<evidence type="ECO:0000313" key="3">
    <source>
        <dbReference type="Proteomes" id="UP001596395"/>
    </source>
</evidence>